<sequence>MSSLHGELIVGELAATVQAGHIRADPDPRLDIAPSTAAEKKQVLSVESRDRACKTNDDIDGNDEEDDIPCSVLRPTPRRRNLPPLPDLRFEQSYLHSISNADTWWKVMLITVRDQMVMPLAQGLIYNLLLNGWQYSRRNARFHGTSSGARLRRWWYGVNNWSIPSSK</sequence>
<dbReference type="PANTHER" id="PTHR38699">
    <property type="entry name" value="CHROMOSOME 1, WHOLE GENOME SHOTGUN SEQUENCE"/>
    <property type="match status" value="1"/>
</dbReference>
<dbReference type="AlphaFoldDB" id="A0A2A9PAV2"/>
<evidence type="ECO:0008006" key="3">
    <source>
        <dbReference type="Google" id="ProtNLM"/>
    </source>
</evidence>
<dbReference type="InterPro" id="IPR013898">
    <property type="entry name" value="Atg43"/>
</dbReference>
<dbReference type="PANTHER" id="PTHR38699:SF1">
    <property type="entry name" value="MITOPHAGY RECEPTOR ATG43"/>
    <property type="match status" value="1"/>
</dbReference>
<dbReference type="STRING" id="268505.A0A2A9PAV2"/>
<dbReference type="Pfam" id="PF08589">
    <property type="entry name" value="ATG43"/>
    <property type="match status" value="1"/>
</dbReference>
<dbReference type="EMBL" id="LAZP02000271">
    <property type="protein sequence ID" value="PFH58655.1"/>
    <property type="molecule type" value="Genomic_DNA"/>
</dbReference>
<protein>
    <recommendedName>
        <fullName evidence="3">DUF1770 domain-containing protein</fullName>
    </recommendedName>
</protein>
<evidence type="ECO:0000313" key="2">
    <source>
        <dbReference type="Proteomes" id="UP000037136"/>
    </source>
</evidence>
<dbReference type="GO" id="GO:0000423">
    <property type="term" value="P:mitophagy"/>
    <property type="evidence" value="ECO:0007669"/>
    <property type="project" value="InterPro"/>
</dbReference>
<gene>
    <name evidence="1" type="ORF">XA68_13401</name>
</gene>
<keyword evidence="2" id="KW-1185">Reference proteome</keyword>
<evidence type="ECO:0000313" key="1">
    <source>
        <dbReference type="EMBL" id="PFH58655.1"/>
    </source>
</evidence>
<dbReference type="OrthoDB" id="2430343at2759"/>
<dbReference type="Proteomes" id="UP000037136">
    <property type="component" value="Unassembled WGS sequence"/>
</dbReference>
<organism evidence="1 2">
    <name type="scientific">Ophiocordyceps unilateralis</name>
    <name type="common">Zombie-ant fungus</name>
    <name type="synonym">Torrubia unilateralis</name>
    <dbReference type="NCBI Taxonomy" id="268505"/>
    <lineage>
        <taxon>Eukaryota</taxon>
        <taxon>Fungi</taxon>
        <taxon>Dikarya</taxon>
        <taxon>Ascomycota</taxon>
        <taxon>Pezizomycotina</taxon>
        <taxon>Sordariomycetes</taxon>
        <taxon>Hypocreomycetidae</taxon>
        <taxon>Hypocreales</taxon>
        <taxon>Ophiocordycipitaceae</taxon>
        <taxon>Ophiocordyceps</taxon>
    </lineage>
</organism>
<reference evidence="1 2" key="2">
    <citation type="journal article" date="2017" name="Sci. Rep.">
        <title>Ant-infecting Ophiocordyceps genomes reveal a high diversity of potential behavioral manipulation genes and a possible major role for enterotoxins.</title>
        <authorList>
            <person name="de Bekker C."/>
            <person name="Ohm R.A."/>
            <person name="Evans H.C."/>
            <person name="Brachmann A."/>
            <person name="Hughes D.P."/>
        </authorList>
    </citation>
    <scope>NUCLEOTIDE SEQUENCE [LARGE SCALE GENOMIC DNA]</scope>
    <source>
        <strain evidence="1 2">SC16a</strain>
    </source>
</reference>
<comment type="caution">
    <text evidence="1">The sequence shown here is derived from an EMBL/GenBank/DDBJ whole genome shotgun (WGS) entry which is preliminary data.</text>
</comment>
<name>A0A2A9PAV2_OPHUN</name>
<reference evidence="1 2" key="1">
    <citation type="journal article" date="2015" name="BMC Genomics">
        <title>Gene expression during zombie ant biting behavior reflects the complexity underlying fungal parasitic behavioral manipulation.</title>
        <authorList>
            <person name="de Bekker C."/>
            <person name="Ohm R.A."/>
            <person name="Loreto R.G."/>
            <person name="Sebastian A."/>
            <person name="Albert I."/>
            <person name="Merrow M."/>
            <person name="Brachmann A."/>
            <person name="Hughes D.P."/>
        </authorList>
    </citation>
    <scope>NUCLEOTIDE SEQUENCE [LARGE SCALE GENOMIC DNA]</scope>
    <source>
        <strain evidence="1 2">SC16a</strain>
    </source>
</reference>
<accession>A0A2A9PAV2</accession>
<dbReference type="GO" id="GO:0140580">
    <property type="term" value="F:mitochondrion autophagosome adaptor activity"/>
    <property type="evidence" value="ECO:0007669"/>
    <property type="project" value="InterPro"/>
</dbReference>
<proteinExistence type="predicted"/>